<dbReference type="Proteomes" id="UP000182584">
    <property type="component" value="Unassembled WGS sequence"/>
</dbReference>
<gene>
    <name evidence="1" type="ORF">SAMN04487884_13627</name>
</gene>
<dbReference type="RefSeq" id="WP_074758695.1">
    <property type="nucleotide sequence ID" value="NZ_FOGJ01000036.1"/>
</dbReference>
<reference evidence="1 2" key="1">
    <citation type="submission" date="2016-10" db="EMBL/GenBank/DDBJ databases">
        <authorList>
            <person name="de Groot N.N."/>
        </authorList>
    </citation>
    <scope>NUCLEOTIDE SEQUENCE [LARGE SCALE GENOMIC DNA]</scope>
    <source>
        <strain evidence="1 2">AR40</strain>
    </source>
</reference>
<dbReference type="EMBL" id="FOGJ01000036">
    <property type="protein sequence ID" value="SES38511.1"/>
    <property type="molecule type" value="Genomic_DNA"/>
</dbReference>
<dbReference type="OrthoDB" id="1854210at2"/>
<evidence type="ECO:0000313" key="2">
    <source>
        <dbReference type="Proteomes" id="UP000182584"/>
    </source>
</evidence>
<name>A0A1H9WXK0_BUTFI</name>
<organism evidence="1 2">
    <name type="scientific">Butyrivibrio fibrisolvens</name>
    <dbReference type="NCBI Taxonomy" id="831"/>
    <lineage>
        <taxon>Bacteria</taxon>
        <taxon>Bacillati</taxon>
        <taxon>Bacillota</taxon>
        <taxon>Clostridia</taxon>
        <taxon>Lachnospirales</taxon>
        <taxon>Lachnospiraceae</taxon>
        <taxon>Butyrivibrio</taxon>
    </lineage>
</organism>
<protein>
    <submittedName>
        <fullName evidence="1">Uncharacterized protein</fullName>
    </submittedName>
</protein>
<dbReference type="AlphaFoldDB" id="A0A1H9WXK0"/>
<accession>A0A1H9WXK0</accession>
<proteinExistence type="predicted"/>
<sequence length="78" mass="8940">MKQYFIASICRNGIIGGSIVADDEGITYKTGKLTVSSKLRNLEMKYRNIQDFSKKWVLCFPVFSIAMNDGETYKFIVF</sequence>
<evidence type="ECO:0000313" key="1">
    <source>
        <dbReference type="EMBL" id="SES38511.1"/>
    </source>
</evidence>